<evidence type="ECO:0000256" key="3">
    <source>
        <dbReference type="ARBA" id="ARBA00022729"/>
    </source>
</evidence>
<dbReference type="SUPFAM" id="SSF50494">
    <property type="entry name" value="Trypsin-like serine proteases"/>
    <property type="match status" value="1"/>
</dbReference>
<evidence type="ECO:0000256" key="1">
    <source>
        <dbReference type="ARBA" id="ARBA00008764"/>
    </source>
</evidence>
<dbReference type="PRINTS" id="PR00839">
    <property type="entry name" value="V8PROTEASE"/>
</dbReference>
<keyword evidence="2 6" id="KW-0645">Protease</keyword>
<keyword evidence="4 6" id="KW-0378">Hydrolase</keyword>
<evidence type="ECO:0000313" key="8">
    <source>
        <dbReference type="Proteomes" id="UP001243420"/>
    </source>
</evidence>
<evidence type="ECO:0000313" key="7">
    <source>
        <dbReference type="EMBL" id="WGH79581.1"/>
    </source>
</evidence>
<accession>A0ABY8LE51</accession>
<keyword evidence="3 6" id="KW-0732">Signal</keyword>
<sequence>MLRLAILLALAAVLCGPQARAQSEASQSRVLATSADLRGLEAVGRLDLGRTGFCTGALVSPTLVLTAAHCVFDARSGHPHPIDTMTFRAGLAYGASFASRGVRRMVIDPAYRNVATVDLENVARDLALLELDQSLDLPGIRPFPAAGRLSRGDRVTLASYGRDRAEAPTLESGCRVLDRDSKVMLLDCDVDFGSSGAPVLIATPAGPQIVSVISAMSEGTDGRRIALAVAVEQGLARLVGEFARSPVLRPDAKRLSGTGEDRGTIRFIRPGD</sequence>
<gene>
    <name evidence="7" type="ORF">P8627_04765</name>
</gene>
<proteinExistence type="inferred from homology"/>
<dbReference type="RefSeq" id="WP_279966489.1">
    <property type="nucleotide sequence ID" value="NZ_CP122537.1"/>
</dbReference>
<feature type="signal peptide" evidence="6">
    <location>
        <begin position="1"/>
        <end position="21"/>
    </location>
</feature>
<dbReference type="InterPro" id="IPR050966">
    <property type="entry name" value="Glutamyl_endopeptidase"/>
</dbReference>
<dbReference type="InterPro" id="IPR018114">
    <property type="entry name" value="TRYPSIN_HIS"/>
</dbReference>
<comment type="similarity">
    <text evidence="1 6">Belongs to the peptidase S1B family.</text>
</comment>
<evidence type="ECO:0000256" key="5">
    <source>
        <dbReference type="ARBA" id="ARBA00022825"/>
    </source>
</evidence>
<dbReference type="Proteomes" id="UP001243420">
    <property type="component" value="Chromosome"/>
</dbReference>
<dbReference type="PROSITE" id="PS00134">
    <property type="entry name" value="TRYPSIN_HIS"/>
    <property type="match status" value="1"/>
</dbReference>
<dbReference type="InterPro" id="IPR008256">
    <property type="entry name" value="Peptidase_S1B"/>
</dbReference>
<dbReference type="PANTHER" id="PTHR15462">
    <property type="entry name" value="SERINE PROTEASE"/>
    <property type="match status" value="1"/>
</dbReference>
<dbReference type="EMBL" id="CP122537">
    <property type="protein sequence ID" value="WGH79581.1"/>
    <property type="molecule type" value="Genomic_DNA"/>
</dbReference>
<dbReference type="InterPro" id="IPR043504">
    <property type="entry name" value="Peptidase_S1_PA_chymotrypsin"/>
</dbReference>
<evidence type="ECO:0000256" key="2">
    <source>
        <dbReference type="ARBA" id="ARBA00022670"/>
    </source>
</evidence>
<feature type="chain" id="PRO_5044996247" description="Serine protease" evidence="6">
    <location>
        <begin position="22"/>
        <end position="272"/>
    </location>
</feature>
<reference evidence="7 8" key="1">
    <citation type="submission" date="2023-04" db="EMBL/GenBank/DDBJ databases">
        <title>Jannaschia ovalis sp. nov., a marine bacterium isolated from sea tidal flat.</title>
        <authorList>
            <person name="Kwon D.Y."/>
            <person name="Kim J.-J."/>
        </authorList>
    </citation>
    <scope>NUCLEOTIDE SEQUENCE [LARGE SCALE GENOMIC DNA]</scope>
    <source>
        <strain evidence="7 8">GRR-S6-38</strain>
    </source>
</reference>
<organism evidence="7 8">
    <name type="scientific">Jannaschia ovalis</name>
    <dbReference type="NCBI Taxonomy" id="3038773"/>
    <lineage>
        <taxon>Bacteria</taxon>
        <taxon>Pseudomonadati</taxon>
        <taxon>Pseudomonadota</taxon>
        <taxon>Alphaproteobacteria</taxon>
        <taxon>Rhodobacterales</taxon>
        <taxon>Roseobacteraceae</taxon>
        <taxon>Jannaschia</taxon>
    </lineage>
</organism>
<name>A0ABY8LE51_9RHOB</name>
<keyword evidence="5 6" id="KW-0720">Serine protease</keyword>
<evidence type="ECO:0000256" key="4">
    <source>
        <dbReference type="ARBA" id="ARBA00022801"/>
    </source>
</evidence>
<dbReference type="Pfam" id="PF13365">
    <property type="entry name" value="Trypsin_2"/>
    <property type="match status" value="1"/>
</dbReference>
<dbReference type="InterPro" id="IPR009003">
    <property type="entry name" value="Peptidase_S1_PA"/>
</dbReference>
<dbReference type="EC" id="3.4.21.-" evidence="6"/>
<evidence type="ECO:0000256" key="6">
    <source>
        <dbReference type="RuleBase" id="RU004296"/>
    </source>
</evidence>
<keyword evidence="8" id="KW-1185">Reference proteome</keyword>
<dbReference type="PANTHER" id="PTHR15462:SF8">
    <property type="entry name" value="SERINE PROTEASE"/>
    <property type="match status" value="1"/>
</dbReference>
<protein>
    <recommendedName>
        <fullName evidence="6">Serine protease</fullName>
        <ecNumber evidence="6">3.4.21.-</ecNumber>
    </recommendedName>
</protein>
<dbReference type="Gene3D" id="2.40.10.10">
    <property type="entry name" value="Trypsin-like serine proteases"/>
    <property type="match status" value="2"/>
</dbReference>